<evidence type="ECO:0000256" key="1">
    <source>
        <dbReference type="SAM" id="MobiDB-lite"/>
    </source>
</evidence>
<organism evidence="2 3">
    <name type="scientific">Portunus trituberculatus</name>
    <name type="common">Swimming crab</name>
    <name type="synonym">Neptunus trituberculatus</name>
    <dbReference type="NCBI Taxonomy" id="210409"/>
    <lineage>
        <taxon>Eukaryota</taxon>
        <taxon>Metazoa</taxon>
        <taxon>Ecdysozoa</taxon>
        <taxon>Arthropoda</taxon>
        <taxon>Crustacea</taxon>
        <taxon>Multicrustacea</taxon>
        <taxon>Malacostraca</taxon>
        <taxon>Eumalacostraca</taxon>
        <taxon>Eucarida</taxon>
        <taxon>Decapoda</taxon>
        <taxon>Pleocyemata</taxon>
        <taxon>Brachyura</taxon>
        <taxon>Eubrachyura</taxon>
        <taxon>Portunoidea</taxon>
        <taxon>Portunidae</taxon>
        <taxon>Portuninae</taxon>
        <taxon>Portunus</taxon>
    </lineage>
</organism>
<dbReference type="AlphaFoldDB" id="A0A5B7CQ05"/>
<evidence type="ECO:0000313" key="3">
    <source>
        <dbReference type="Proteomes" id="UP000324222"/>
    </source>
</evidence>
<reference evidence="2 3" key="1">
    <citation type="submission" date="2019-05" db="EMBL/GenBank/DDBJ databases">
        <title>Another draft genome of Portunus trituberculatus and its Hox gene families provides insights of decapod evolution.</title>
        <authorList>
            <person name="Jeong J.-H."/>
            <person name="Song I."/>
            <person name="Kim S."/>
            <person name="Choi T."/>
            <person name="Kim D."/>
            <person name="Ryu S."/>
            <person name="Kim W."/>
        </authorList>
    </citation>
    <scope>NUCLEOTIDE SEQUENCE [LARGE SCALE GENOMIC DNA]</scope>
    <source>
        <tissue evidence="2">Muscle</tissue>
    </source>
</reference>
<accession>A0A5B7CQ05</accession>
<feature type="compositionally biased region" description="Basic and acidic residues" evidence="1">
    <location>
        <begin position="57"/>
        <end position="66"/>
    </location>
</feature>
<protein>
    <submittedName>
        <fullName evidence="2">Uncharacterized protein</fullName>
    </submittedName>
</protein>
<feature type="region of interest" description="Disordered" evidence="1">
    <location>
        <begin position="57"/>
        <end position="79"/>
    </location>
</feature>
<proteinExistence type="predicted"/>
<keyword evidence="3" id="KW-1185">Reference proteome</keyword>
<evidence type="ECO:0000313" key="2">
    <source>
        <dbReference type="EMBL" id="MPC10426.1"/>
    </source>
</evidence>
<sequence>MHIKEEKLVYLQDNNHSFDHRGGPMDDVDVGRREALPQERDNTIYGPKITNQCESALHKPGSDRVDSVPMLGKSSDTHRCGVTRKQCGKRKEYRNLQGHIISLSKLFKRSCTDYVSSHACHCGPSWSTQPWSYYV</sequence>
<gene>
    <name evidence="2" type="ORF">E2C01_003062</name>
</gene>
<dbReference type="Proteomes" id="UP000324222">
    <property type="component" value="Unassembled WGS sequence"/>
</dbReference>
<comment type="caution">
    <text evidence="2">The sequence shown here is derived from an EMBL/GenBank/DDBJ whole genome shotgun (WGS) entry which is preliminary data.</text>
</comment>
<dbReference type="EMBL" id="VSRR010000117">
    <property type="protein sequence ID" value="MPC10426.1"/>
    <property type="molecule type" value="Genomic_DNA"/>
</dbReference>
<name>A0A5B7CQ05_PORTR</name>